<evidence type="ECO:0000313" key="8">
    <source>
        <dbReference type="EMBL" id="KFL29989.1"/>
    </source>
</evidence>
<reference evidence="8 9" key="1">
    <citation type="submission" date="2014-08" db="EMBL/GenBank/DDBJ databases">
        <authorList>
            <person name="Hassan Y.I."/>
            <person name="Lepp D."/>
            <person name="Zhou T."/>
        </authorList>
    </citation>
    <scope>NUCLEOTIDE SEQUENCE [LARGE SCALE GENOMIC DNA]</scope>
    <source>
        <strain evidence="8 9">IFO13584</strain>
    </source>
</reference>
<dbReference type="Pfam" id="PF13396">
    <property type="entry name" value="PLDc_N"/>
    <property type="match status" value="1"/>
</dbReference>
<dbReference type="AlphaFoldDB" id="A0A087LZD6"/>
<dbReference type="EMBL" id="JQGC01000017">
    <property type="protein sequence ID" value="KFL29989.1"/>
    <property type="molecule type" value="Genomic_DNA"/>
</dbReference>
<comment type="caution">
    <text evidence="8">The sequence shown here is derived from an EMBL/GenBank/DDBJ whole genome shotgun (WGS) entry which is preliminary data.</text>
</comment>
<dbReference type="InterPro" id="IPR027379">
    <property type="entry name" value="CLS_N"/>
</dbReference>
<feature type="transmembrane region" description="Helical" evidence="6">
    <location>
        <begin position="41"/>
        <end position="63"/>
    </location>
</feature>
<evidence type="ECO:0000256" key="2">
    <source>
        <dbReference type="ARBA" id="ARBA00022475"/>
    </source>
</evidence>
<proteinExistence type="predicted"/>
<dbReference type="OrthoDB" id="7596142at2"/>
<evidence type="ECO:0000256" key="4">
    <source>
        <dbReference type="ARBA" id="ARBA00022989"/>
    </source>
</evidence>
<evidence type="ECO:0000256" key="5">
    <source>
        <dbReference type="ARBA" id="ARBA00023136"/>
    </source>
</evidence>
<sequence>MSSNFWEILWLILSTFFLITYLIVLFQIIIDLFRDREIGGFARAIWVIALIFLPMLTALAYLLTRGSGMGRRQIAANQEARAEAETYIRNVAGTSPAEQIARASSLLKEGVISEAEFNTLKAKALA</sequence>
<keyword evidence="5 6" id="KW-0472">Membrane</keyword>
<keyword evidence="2" id="KW-1003">Cell membrane</keyword>
<evidence type="ECO:0000256" key="3">
    <source>
        <dbReference type="ARBA" id="ARBA00022692"/>
    </source>
</evidence>
<dbReference type="Proteomes" id="UP000028981">
    <property type="component" value="Unassembled WGS sequence"/>
</dbReference>
<dbReference type="RefSeq" id="WP_035085510.1">
    <property type="nucleotide sequence ID" value="NZ_JQGC01000017.1"/>
</dbReference>
<feature type="transmembrane region" description="Helical" evidence="6">
    <location>
        <begin position="7"/>
        <end position="29"/>
    </location>
</feature>
<feature type="domain" description="Cardiolipin synthase N-terminal" evidence="7">
    <location>
        <begin position="28"/>
        <end position="65"/>
    </location>
</feature>
<evidence type="ECO:0000313" key="9">
    <source>
        <dbReference type="Proteomes" id="UP000028981"/>
    </source>
</evidence>
<evidence type="ECO:0000256" key="6">
    <source>
        <dbReference type="SAM" id="Phobius"/>
    </source>
</evidence>
<organism evidence="8 9">
    <name type="scientific">Devosia riboflavina</name>
    <dbReference type="NCBI Taxonomy" id="46914"/>
    <lineage>
        <taxon>Bacteria</taxon>
        <taxon>Pseudomonadati</taxon>
        <taxon>Pseudomonadota</taxon>
        <taxon>Alphaproteobacteria</taxon>
        <taxon>Hyphomicrobiales</taxon>
        <taxon>Devosiaceae</taxon>
        <taxon>Devosia</taxon>
    </lineage>
</organism>
<dbReference type="GO" id="GO:0005886">
    <property type="term" value="C:plasma membrane"/>
    <property type="evidence" value="ECO:0007669"/>
    <property type="project" value="UniProtKB-SubCell"/>
</dbReference>
<evidence type="ECO:0000256" key="1">
    <source>
        <dbReference type="ARBA" id="ARBA00004651"/>
    </source>
</evidence>
<accession>A0A087LZD6</accession>
<gene>
    <name evidence="8" type="ORF">JP75_17995</name>
</gene>
<name>A0A087LZD6_9HYPH</name>
<protein>
    <submittedName>
        <fullName evidence="8">Membrane protein</fullName>
    </submittedName>
</protein>
<keyword evidence="4 6" id="KW-1133">Transmembrane helix</keyword>
<keyword evidence="3 6" id="KW-0812">Transmembrane</keyword>
<dbReference type="STRING" id="46914.JP75_17995"/>
<keyword evidence="9" id="KW-1185">Reference proteome</keyword>
<comment type="subcellular location">
    <subcellularLocation>
        <location evidence="1">Cell membrane</location>
        <topology evidence="1">Multi-pass membrane protein</topology>
    </subcellularLocation>
</comment>
<evidence type="ECO:0000259" key="7">
    <source>
        <dbReference type="Pfam" id="PF13396"/>
    </source>
</evidence>